<keyword evidence="2" id="KW-1185">Reference proteome</keyword>
<name>A0ABV0ZZM8_9TELE</name>
<evidence type="ECO:0000313" key="1">
    <source>
        <dbReference type="EMBL" id="MEQ2311712.1"/>
    </source>
</evidence>
<reference evidence="1 2" key="1">
    <citation type="submission" date="2021-06" db="EMBL/GenBank/DDBJ databases">
        <authorList>
            <person name="Palmer J.M."/>
        </authorList>
    </citation>
    <scope>NUCLEOTIDE SEQUENCE [LARGE SCALE GENOMIC DNA]</scope>
    <source>
        <strain evidence="1 2">AS_MEX2019</strain>
        <tissue evidence="1">Muscle</tissue>
    </source>
</reference>
<evidence type="ECO:0000313" key="2">
    <source>
        <dbReference type="Proteomes" id="UP001469553"/>
    </source>
</evidence>
<protein>
    <submittedName>
        <fullName evidence="1">Uncharacterized protein</fullName>
    </submittedName>
</protein>
<gene>
    <name evidence="1" type="ORF">AMECASPLE_023332</name>
</gene>
<dbReference type="EMBL" id="JAHRIP010077374">
    <property type="protein sequence ID" value="MEQ2311712.1"/>
    <property type="molecule type" value="Genomic_DNA"/>
</dbReference>
<accession>A0ABV0ZZM8</accession>
<proteinExistence type="predicted"/>
<sequence length="67" mass="7303">MQVHLKLAASCLDDYLAQVISKPCLTLHVPSSKPPSPVFLSNSLPIIYVGGSRFQISVRLHCGNKLL</sequence>
<dbReference type="Proteomes" id="UP001469553">
    <property type="component" value="Unassembled WGS sequence"/>
</dbReference>
<comment type="caution">
    <text evidence="1">The sequence shown here is derived from an EMBL/GenBank/DDBJ whole genome shotgun (WGS) entry which is preliminary data.</text>
</comment>
<organism evidence="1 2">
    <name type="scientific">Ameca splendens</name>
    <dbReference type="NCBI Taxonomy" id="208324"/>
    <lineage>
        <taxon>Eukaryota</taxon>
        <taxon>Metazoa</taxon>
        <taxon>Chordata</taxon>
        <taxon>Craniata</taxon>
        <taxon>Vertebrata</taxon>
        <taxon>Euteleostomi</taxon>
        <taxon>Actinopterygii</taxon>
        <taxon>Neopterygii</taxon>
        <taxon>Teleostei</taxon>
        <taxon>Neoteleostei</taxon>
        <taxon>Acanthomorphata</taxon>
        <taxon>Ovalentaria</taxon>
        <taxon>Atherinomorphae</taxon>
        <taxon>Cyprinodontiformes</taxon>
        <taxon>Goodeidae</taxon>
        <taxon>Ameca</taxon>
    </lineage>
</organism>